<gene>
    <name evidence="8" type="ORF">COK81_08965</name>
</gene>
<feature type="region of interest" description="Disordered" evidence="7">
    <location>
        <begin position="587"/>
        <end position="655"/>
    </location>
</feature>
<name>A0A9X7G2L9_BACTU</name>
<keyword evidence="5" id="KW-1133">Transmembrane helix</keyword>
<dbReference type="InterPro" id="IPR027417">
    <property type="entry name" value="P-loop_NTPase"/>
</dbReference>
<accession>A0A9X7G2L9</accession>
<dbReference type="NCBIfam" id="NF045973">
    <property type="entry name" value="conju_CD1115"/>
    <property type="match status" value="1"/>
</dbReference>
<evidence type="ECO:0000256" key="2">
    <source>
        <dbReference type="ARBA" id="ARBA00008806"/>
    </source>
</evidence>
<evidence type="ECO:0008006" key="10">
    <source>
        <dbReference type="Google" id="ProtNLM"/>
    </source>
</evidence>
<dbReference type="Pfam" id="PF02534">
    <property type="entry name" value="T4SS-DNA_transf"/>
    <property type="match status" value="1"/>
</dbReference>
<dbReference type="SUPFAM" id="SSF52540">
    <property type="entry name" value="P-loop containing nucleoside triphosphate hydrolases"/>
    <property type="match status" value="1"/>
</dbReference>
<evidence type="ECO:0000256" key="7">
    <source>
        <dbReference type="SAM" id="MobiDB-lite"/>
    </source>
</evidence>
<dbReference type="CDD" id="cd01127">
    <property type="entry name" value="TrwB_TraG_TraD_VirD4"/>
    <property type="match status" value="1"/>
</dbReference>
<evidence type="ECO:0000313" key="8">
    <source>
        <dbReference type="EMBL" id="PFT96466.1"/>
    </source>
</evidence>
<evidence type="ECO:0000256" key="6">
    <source>
        <dbReference type="ARBA" id="ARBA00023136"/>
    </source>
</evidence>
<comment type="subcellular location">
    <subcellularLocation>
        <location evidence="1">Cell membrane</location>
        <topology evidence="1">Multi-pass membrane protein</topology>
    </subcellularLocation>
</comment>
<dbReference type="InterPro" id="IPR003688">
    <property type="entry name" value="TraG/VirD4"/>
</dbReference>
<dbReference type="PANTHER" id="PTHR37937:SF1">
    <property type="entry name" value="CONJUGATIVE TRANSFER: DNA TRANSPORT"/>
    <property type="match status" value="1"/>
</dbReference>
<keyword evidence="6" id="KW-0472">Membrane</keyword>
<dbReference type="PANTHER" id="PTHR37937">
    <property type="entry name" value="CONJUGATIVE TRANSFER: DNA TRANSPORT"/>
    <property type="match status" value="1"/>
</dbReference>
<dbReference type="RefSeq" id="WP_006921656.1">
    <property type="nucleotide sequence ID" value="NZ_NVCU01000056.1"/>
</dbReference>
<evidence type="ECO:0000256" key="3">
    <source>
        <dbReference type="ARBA" id="ARBA00022475"/>
    </source>
</evidence>
<reference evidence="8 9" key="1">
    <citation type="submission" date="2017-09" db="EMBL/GenBank/DDBJ databases">
        <title>Large-scale bioinformatics analysis of Bacillus genomes uncovers conserved roles of natural products in bacterial physiology.</title>
        <authorList>
            <consortium name="Agbiome Team Llc"/>
            <person name="Bleich R.M."/>
            <person name="Grubbs K.J."/>
            <person name="Santa Maria K.C."/>
            <person name="Allen S.E."/>
            <person name="Farag S."/>
            <person name="Shank E.A."/>
            <person name="Bowers A."/>
        </authorList>
    </citation>
    <scope>NUCLEOTIDE SEQUENCE [LARGE SCALE GENOMIC DNA]</scope>
    <source>
        <strain evidence="8 9">AFS064137</strain>
    </source>
</reference>
<evidence type="ECO:0000313" key="9">
    <source>
        <dbReference type="Proteomes" id="UP000225910"/>
    </source>
</evidence>
<keyword evidence="3" id="KW-1003">Cell membrane</keyword>
<dbReference type="EMBL" id="NVCU01000056">
    <property type="protein sequence ID" value="PFT96466.1"/>
    <property type="molecule type" value="Genomic_DNA"/>
</dbReference>
<feature type="compositionally biased region" description="Basic and acidic residues" evidence="7">
    <location>
        <begin position="638"/>
        <end position="648"/>
    </location>
</feature>
<dbReference type="Gene3D" id="3.40.50.300">
    <property type="entry name" value="P-loop containing nucleotide triphosphate hydrolases"/>
    <property type="match status" value="2"/>
</dbReference>
<keyword evidence="4" id="KW-0812">Transmembrane</keyword>
<organism evidence="8 9">
    <name type="scientific">Bacillus thuringiensis</name>
    <dbReference type="NCBI Taxonomy" id="1428"/>
    <lineage>
        <taxon>Bacteria</taxon>
        <taxon>Bacillati</taxon>
        <taxon>Bacillota</taxon>
        <taxon>Bacilli</taxon>
        <taxon>Bacillales</taxon>
        <taxon>Bacillaceae</taxon>
        <taxon>Bacillus</taxon>
        <taxon>Bacillus cereus group</taxon>
    </lineage>
</organism>
<evidence type="ECO:0000256" key="5">
    <source>
        <dbReference type="ARBA" id="ARBA00022989"/>
    </source>
</evidence>
<sequence length="655" mass="75004">MDKKKITLVTTTCAGITAGLDYAYSLLLNVAPLAIKVLKNPELSSQLSNSIVNDYLLNPINVLSQSAHNDLFIKAQPLFLGFFGFSVAKKLWNSRKHKIEDASDYGAFGTSRWATEKEIFEDKDITSNLKEEGVLLASSKGNPIILKEKTRKNKHVAVFGGSGAGKSEAYVKPNILNTTDKSIVVTDPKGILYEETAEIKRKQGYKVKMINYKDLHISERQNPFDYINEEEDALKVARTLLLNATGKGQLKDDFWDKSERALLSAFILYIKYTLPKEQHHFGSVFNFVTASYKTIHRLFRELEPDHIARKAYAQGIEKLDEKLRANVFISLAVTLDLWKYKKVCEFTYTSDFMLSDIGKEKTIVYVVLPLTEDQYKPLIGMFFTQLFSELYALADRNFNKLPVPVRFLLDEFNNIGRIPNFEIYQSTSRSYGIEISMIIQSIGQLRDRYGKEKADELIDNSDTRLFLGTNAPDSAKYFSELLGATTIRIQSQSETKNDKGESLGQSLNVIKRPLKTPDELLRIDDDEAIVFIKGKLPFLVEKAWSNEITEFKSMKEEKVSRFDYPIKKRGEYQVFHPKEIIDSIFENTQPQETETENIQPQEKLKTINLEKNSKSKEKKPKQIKQPTDEINKQPQPQEKPEETKKDAYDELESIF</sequence>
<dbReference type="AlphaFoldDB" id="A0A9X7G2L9"/>
<comment type="similarity">
    <text evidence="2">Belongs to the VirD4/TraG family.</text>
</comment>
<dbReference type="InterPro" id="IPR051539">
    <property type="entry name" value="T4SS-coupling_protein"/>
</dbReference>
<comment type="caution">
    <text evidence="8">The sequence shown here is derived from an EMBL/GenBank/DDBJ whole genome shotgun (WGS) entry which is preliminary data.</text>
</comment>
<evidence type="ECO:0000256" key="4">
    <source>
        <dbReference type="ARBA" id="ARBA00022692"/>
    </source>
</evidence>
<proteinExistence type="inferred from homology"/>
<protein>
    <recommendedName>
        <fullName evidence="10">Conjugal transfer protein TraG</fullName>
    </recommendedName>
</protein>
<dbReference type="Proteomes" id="UP000225910">
    <property type="component" value="Unassembled WGS sequence"/>
</dbReference>
<feature type="compositionally biased region" description="Low complexity" evidence="7">
    <location>
        <begin position="587"/>
        <end position="601"/>
    </location>
</feature>
<evidence type="ECO:0000256" key="1">
    <source>
        <dbReference type="ARBA" id="ARBA00004651"/>
    </source>
</evidence>
<dbReference type="GO" id="GO:0005886">
    <property type="term" value="C:plasma membrane"/>
    <property type="evidence" value="ECO:0007669"/>
    <property type="project" value="UniProtKB-SubCell"/>
</dbReference>